<name>A0A0F8XGF0_9ZZZZ</name>
<dbReference type="InterPro" id="IPR005673">
    <property type="entry name" value="ABC_phos-bd_PstS"/>
</dbReference>
<organism evidence="5">
    <name type="scientific">marine sediment metagenome</name>
    <dbReference type="NCBI Taxonomy" id="412755"/>
    <lineage>
        <taxon>unclassified sequences</taxon>
        <taxon>metagenomes</taxon>
        <taxon>ecological metagenomes</taxon>
    </lineage>
</organism>
<dbReference type="PROSITE" id="PS51257">
    <property type="entry name" value="PROKAR_LIPOPROTEIN"/>
    <property type="match status" value="1"/>
</dbReference>
<evidence type="ECO:0000256" key="2">
    <source>
        <dbReference type="ARBA" id="ARBA00022448"/>
    </source>
</evidence>
<dbReference type="EMBL" id="LAZR01059364">
    <property type="protein sequence ID" value="KKK67948.1"/>
    <property type="molecule type" value="Genomic_DNA"/>
</dbReference>
<evidence type="ECO:0000313" key="5">
    <source>
        <dbReference type="EMBL" id="KKK67948.1"/>
    </source>
</evidence>
<dbReference type="NCBIfam" id="TIGR00975">
    <property type="entry name" value="3a0107s03"/>
    <property type="match status" value="1"/>
</dbReference>
<dbReference type="PIRSF" id="PIRSF002756">
    <property type="entry name" value="PstS"/>
    <property type="match status" value="1"/>
</dbReference>
<keyword evidence="2" id="KW-0813">Transport</keyword>
<proteinExistence type="inferred from homology"/>
<dbReference type="PANTHER" id="PTHR42996:SF1">
    <property type="entry name" value="PHOSPHATE-BINDING PROTEIN PSTS"/>
    <property type="match status" value="1"/>
</dbReference>
<keyword evidence="3" id="KW-0592">Phosphate transport</keyword>
<sequence>MAKVLAISLIILLSVGIFGCSDGKPITPADMDGSGKVVKINGAGSTFVFPIMSKWTALYDDVESKVRVNYQSIGSGGGIRQVIAGTVDFGATDGPMTDEQLDEAKKPIVHIPIVMGAVVPTYNLKVKKQLRFSGDVLADIFLGKIKKWNNPRLKKINPGVALPDKEIVIVHRADGSGTTYIWVDYLSKVSSRWRQKVGVSTSVNWPVGLGGKGNEGVAGQVKRIPGALGYVELTYALQNKMAFGKVRNFAGKFVGASPASVSEAGAGDVDALPSDLRVSITNAPGDKAYPISGFVWLIAFADQASEKDGKSLVNFVWWILGEGQKVAEPLDYAPLPNEVVELAKDKVKEIK</sequence>
<dbReference type="PANTHER" id="PTHR42996">
    <property type="entry name" value="PHOSPHATE-BINDING PROTEIN PSTS"/>
    <property type="match status" value="1"/>
</dbReference>
<evidence type="ECO:0000256" key="1">
    <source>
        <dbReference type="ARBA" id="ARBA00008725"/>
    </source>
</evidence>
<feature type="domain" description="PBP" evidence="4">
    <location>
        <begin position="37"/>
        <end position="304"/>
    </location>
</feature>
<dbReference type="Pfam" id="PF12849">
    <property type="entry name" value="PBP_like_2"/>
    <property type="match status" value="1"/>
</dbReference>
<comment type="caution">
    <text evidence="5">The sequence shown here is derived from an EMBL/GenBank/DDBJ whole genome shotgun (WGS) entry which is preliminary data.</text>
</comment>
<comment type="similarity">
    <text evidence="1">Belongs to the PstS family.</text>
</comment>
<dbReference type="AlphaFoldDB" id="A0A0F8XGF0"/>
<dbReference type="SUPFAM" id="SSF53850">
    <property type="entry name" value="Periplasmic binding protein-like II"/>
    <property type="match status" value="1"/>
</dbReference>
<dbReference type="InterPro" id="IPR024370">
    <property type="entry name" value="PBP_domain"/>
</dbReference>
<dbReference type="Gene3D" id="3.40.190.10">
    <property type="entry name" value="Periplasmic binding protein-like II"/>
    <property type="match status" value="2"/>
</dbReference>
<accession>A0A0F8XGF0</accession>
<reference evidence="5" key="1">
    <citation type="journal article" date="2015" name="Nature">
        <title>Complex archaea that bridge the gap between prokaryotes and eukaryotes.</title>
        <authorList>
            <person name="Spang A."/>
            <person name="Saw J.H."/>
            <person name="Jorgensen S.L."/>
            <person name="Zaremba-Niedzwiedzka K."/>
            <person name="Martijn J."/>
            <person name="Lind A.E."/>
            <person name="van Eijk R."/>
            <person name="Schleper C."/>
            <person name="Guy L."/>
            <person name="Ettema T.J."/>
        </authorList>
    </citation>
    <scope>NUCLEOTIDE SEQUENCE</scope>
</reference>
<dbReference type="InterPro" id="IPR050962">
    <property type="entry name" value="Phosphate-bind_PstS"/>
</dbReference>
<dbReference type="GO" id="GO:0043190">
    <property type="term" value="C:ATP-binding cassette (ABC) transporter complex"/>
    <property type="evidence" value="ECO:0007669"/>
    <property type="project" value="InterPro"/>
</dbReference>
<dbReference type="GO" id="GO:0035435">
    <property type="term" value="P:phosphate ion transmembrane transport"/>
    <property type="evidence" value="ECO:0007669"/>
    <property type="project" value="InterPro"/>
</dbReference>
<dbReference type="CDD" id="cd13565">
    <property type="entry name" value="PBP2_PstS"/>
    <property type="match status" value="1"/>
</dbReference>
<evidence type="ECO:0000256" key="3">
    <source>
        <dbReference type="ARBA" id="ARBA00022592"/>
    </source>
</evidence>
<protein>
    <recommendedName>
        <fullName evidence="4">PBP domain-containing protein</fullName>
    </recommendedName>
</protein>
<feature type="non-terminal residue" evidence="5">
    <location>
        <position position="351"/>
    </location>
</feature>
<evidence type="ECO:0000259" key="4">
    <source>
        <dbReference type="Pfam" id="PF12849"/>
    </source>
</evidence>
<dbReference type="GO" id="GO:0042301">
    <property type="term" value="F:phosphate ion binding"/>
    <property type="evidence" value="ECO:0007669"/>
    <property type="project" value="InterPro"/>
</dbReference>
<gene>
    <name evidence="5" type="ORF">LCGC14_2948970</name>
</gene>